<evidence type="ECO:0000256" key="1">
    <source>
        <dbReference type="SAM" id="MobiDB-lite"/>
    </source>
</evidence>
<dbReference type="EMBL" id="BGPR01031397">
    <property type="protein sequence ID" value="GBO04441.1"/>
    <property type="molecule type" value="Genomic_DNA"/>
</dbReference>
<organism evidence="2 3">
    <name type="scientific">Araneus ventricosus</name>
    <name type="common">Orbweaver spider</name>
    <name type="synonym">Epeira ventricosa</name>
    <dbReference type="NCBI Taxonomy" id="182803"/>
    <lineage>
        <taxon>Eukaryota</taxon>
        <taxon>Metazoa</taxon>
        <taxon>Ecdysozoa</taxon>
        <taxon>Arthropoda</taxon>
        <taxon>Chelicerata</taxon>
        <taxon>Arachnida</taxon>
        <taxon>Araneae</taxon>
        <taxon>Araneomorphae</taxon>
        <taxon>Entelegynae</taxon>
        <taxon>Araneoidea</taxon>
        <taxon>Araneidae</taxon>
        <taxon>Araneus</taxon>
    </lineage>
</organism>
<evidence type="ECO:0000313" key="2">
    <source>
        <dbReference type="EMBL" id="GBO04441.1"/>
    </source>
</evidence>
<feature type="non-terminal residue" evidence="2">
    <location>
        <position position="54"/>
    </location>
</feature>
<feature type="region of interest" description="Disordered" evidence="1">
    <location>
        <begin position="31"/>
        <end position="54"/>
    </location>
</feature>
<dbReference type="Proteomes" id="UP000499080">
    <property type="component" value="Unassembled WGS sequence"/>
</dbReference>
<proteinExistence type="predicted"/>
<accession>A0A4Y2TWK9</accession>
<name>A0A4Y2TWK9_ARAVE</name>
<dbReference type="AlphaFoldDB" id="A0A4Y2TWK9"/>
<evidence type="ECO:0000313" key="3">
    <source>
        <dbReference type="Proteomes" id="UP000499080"/>
    </source>
</evidence>
<comment type="caution">
    <text evidence="2">The sequence shown here is derived from an EMBL/GenBank/DDBJ whole genome shotgun (WGS) entry which is preliminary data.</text>
</comment>
<gene>
    <name evidence="2" type="ORF">AVEN_110306_1</name>
</gene>
<sequence>MGEESTSQLKSLDWQGKTAEVSDQVIMGRMSSQRNHDSVGPEISRCSRAVDDGI</sequence>
<protein>
    <submittedName>
        <fullName evidence="2">Uncharacterized protein</fullName>
    </submittedName>
</protein>
<keyword evidence="3" id="KW-1185">Reference proteome</keyword>
<reference evidence="2 3" key="1">
    <citation type="journal article" date="2019" name="Sci. Rep.">
        <title>Orb-weaving spider Araneus ventricosus genome elucidates the spidroin gene catalogue.</title>
        <authorList>
            <person name="Kono N."/>
            <person name="Nakamura H."/>
            <person name="Ohtoshi R."/>
            <person name="Moran D.A.P."/>
            <person name="Shinohara A."/>
            <person name="Yoshida Y."/>
            <person name="Fujiwara M."/>
            <person name="Mori M."/>
            <person name="Tomita M."/>
            <person name="Arakawa K."/>
        </authorList>
    </citation>
    <scope>NUCLEOTIDE SEQUENCE [LARGE SCALE GENOMIC DNA]</scope>
</reference>